<dbReference type="Proteomes" id="UP000014760">
    <property type="component" value="Unassembled WGS sequence"/>
</dbReference>
<evidence type="ECO:0000313" key="4">
    <source>
        <dbReference type="Proteomes" id="UP000014760"/>
    </source>
</evidence>
<gene>
    <name evidence="2" type="ORF">CAPTEDRAFT_205070</name>
</gene>
<dbReference type="OrthoDB" id="6059867at2759"/>
<dbReference type="EnsemblMetazoa" id="CapteT205070">
    <property type="protein sequence ID" value="CapteP205070"/>
    <property type="gene ID" value="CapteG205070"/>
</dbReference>
<evidence type="ECO:0000256" key="1">
    <source>
        <dbReference type="SAM" id="SignalP"/>
    </source>
</evidence>
<evidence type="ECO:0000313" key="3">
    <source>
        <dbReference type="EnsemblMetazoa" id="CapteP205070"/>
    </source>
</evidence>
<keyword evidence="4" id="KW-1185">Reference proteome</keyword>
<reference evidence="4" key="1">
    <citation type="submission" date="2012-12" db="EMBL/GenBank/DDBJ databases">
        <authorList>
            <person name="Hellsten U."/>
            <person name="Grimwood J."/>
            <person name="Chapman J.A."/>
            <person name="Shapiro H."/>
            <person name="Aerts A."/>
            <person name="Otillar R.P."/>
            <person name="Terry A.Y."/>
            <person name="Boore J.L."/>
            <person name="Simakov O."/>
            <person name="Marletaz F."/>
            <person name="Cho S.-J."/>
            <person name="Edsinger-Gonzales E."/>
            <person name="Havlak P."/>
            <person name="Kuo D.-H."/>
            <person name="Larsson T."/>
            <person name="Lv J."/>
            <person name="Arendt D."/>
            <person name="Savage R."/>
            <person name="Osoegawa K."/>
            <person name="de Jong P."/>
            <person name="Lindberg D.R."/>
            <person name="Seaver E.C."/>
            <person name="Weisblat D.A."/>
            <person name="Putnam N.H."/>
            <person name="Grigoriev I.V."/>
            <person name="Rokhsar D.S."/>
        </authorList>
    </citation>
    <scope>NUCLEOTIDE SEQUENCE</scope>
    <source>
        <strain evidence="4">I ESC-2004</strain>
    </source>
</reference>
<protein>
    <recommendedName>
        <fullName evidence="5">VWFD domain-containing protein</fullName>
    </recommendedName>
</protein>
<reference evidence="2 4" key="2">
    <citation type="journal article" date="2013" name="Nature">
        <title>Insights into bilaterian evolution from three spiralian genomes.</title>
        <authorList>
            <person name="Simakov O."/>
            <person name="Marletaz F."/>
            <person name="Cho S.J."/>
            <person name="Edsinger-Gonzales E."/>
            <person name="Havlak P."/>
            <person name="Hellsten U."/>
            <person name="Kuo D.H."/>
            <person name="Larsson T."/>
            <person name="Lv J."/>
            <person name="Arendt D."/>
            <person name="Savage R."/>
            <person name="Osoegawa K."/>
            <person name="de Jong P."/>
            <person name="Grimwood J."/>
            <person name="Chapman J.A."/>
            <person name="Shapiro H."/>
            <person name="Aerts A."/>
            <person name="Otillar R.P."/>
            <person name="Terry A.Y."/>
            <person name="Boore J.L."/>
            <person name="Grigoriev I.V."/>
            <person name="Lindberg D.R."/>
            <person name="Seaver E.C."/>
            <person name="Weisblat D.A."/>
            <person name="Putnam N.H."/>
            <person name="Rokhsar D.S."/>
        </authorList>
    </citation>
    <scope>NUCLEOTIDE SEQUENCE</scope>
    <source>
        <strain evidence="2 4">I ESC-2004</strain>
    </source>
</reference>
<dbReference type="InterPro" id="IPR036056">
    <property type="entry name" value="Fibrinogen-like_C"/>
</dbReference>
<dbReference type="OMA" id="MPPEFYF"/>
<evidence type="ECO:0000313" key="2">
    <source>
        <dbReference type="EMBL" id="ELT90288.1"/>
    </source>
</evidence>
<dbReference type="EMBL" id="AMQN01003125">
    <property type="status" value="NOT_ANNOTATED_CDS"/>
    <property type="molecule type" value="Genomic_DNA"/>
</dbReference>
<proteinExistence type="predicted"/>
<dbReference type="EMBL" id="KB310993">
    <property type="protein sequence ID" value="ELT90288.1"/>
    <property type="molecule type" value="Genomic_DNA"/>
</dbReference>
<name>R7T981_CAPTE</name>
<organism evidence="2">
    <name type="scientific">Capitella teleta</name>
    <name type="common">Polychaete worm</name>
    <dbReference type="NCBI Taxonomy" id="283909"/>
    <lineage>
        <taxon>Eukaryota</taxon>
        <taxon>Metazoa</taxon>
        <taxon>Spiralia</taxon>
        <taxon>Lophotrochozoa</taxon>
        <taxon>Annelida</taxon>
        <taxon>Polychaeta</taxon>
        <taxon>Sedentaria</taxon>
        <taxon>Scolecida</taxon>
        <taxon>Capitellidae</taxon>
        <taxon>Capitella</taxon>
    </lineage>
</organism>
<dbReference type="HOGENOM" id="CLU_1020285_0_0_1"/>
<dbReference type="SUPFAM" id="SSF56496">
    <property type="entry name" value="Fibrinogen C-terminal domain-like"/>
    <property type="match status" value="1"/>
</dbReference>
<accession>R7T981</accession>
<keyword evidence="1" id="KW-0732">Signal</keyword>
<reference evidence="3" key="3">
    <citation type="submission" date="2015-06" db="UniProtKB">
        <authorList>
            <consortium name="EnsemblMetazoa"/>
        </authorList>
    </citation>
    <scope>IDENTIFICATION</scope>
</reference>
<evidence type="ECO:0008006" key="5">
    <source>
        <dbReference type="Google" id="ProtNLM"/>
    </source>
</evidence>
<feature type="chain" id="PRO_5008786766" description="VWFD domain-containing protein" evidence="1">
    <location>
        <begin position="40"/>
        <end position="281"/>
    </location>
</feature>
<feature type="signal peptide" evidence="1">
    <location>
        <begin position="1"/>
        <end position="39"/>
    </location>
</feature>
<sequence length="281" mass="30847">MTTDNSMFDCDVSWHRSGTSTYKMKVLALLFVFAFVCEGAPEQKKKKGKTGKGQIFGGLAVPFTGDLETEEFATSCLEILTKDKYAYSGEYYIKVGKTVILVYCEMGLNNGGYTFLHPASIPAVTDADIQEIFTNKARFLMRVLSTDGRQRVSVLKQIADFKSVIDKHIKIIFSAQATSRSANTQGVCVNGEDVTFKSLNRDGNSYFVLSPNFGETKVSETKASYGICGKFFTLSFVNPSGRMMPVDYFMSAEIHFGGGGCFSVISQNTTGDTVAINIGFR</sequence>
<dbReference type="AlphaFoldDB" id="R7T981"/>